<comment type="caution">
    <text evidence="2">The sequence shown here is derived from an EMBL/GenBank/DDBJ whole genome shotgun (WGS) entry which is preliminary data.</text>
</comment>
<sequence length="104" mass="11298">MKKLLLTENQNSETPPWQSYAMRGDPERKSVAVEGDFEARAWPGAAGAVAQCPFDGELDPYYVSVVSMYPKDEDEAVEVVSELIQPVAARAEEHCTASRPGAPG</sequence>
<organism evidence="2 3">
    <name type="scientific">Streptomyces lonarensis</name>
    <dbReference type="NCBI Taxonomy" id="700599"/>
    <lineage>
        <taxon>Bacteria</taxon>
        <taxon>Bacillati</taxon>
        <taxon>Actinomycetota</taxon>
        <taxon>Actinomycetes</taxon>
        <taxon>Kitasatosporales</taxon>
        <taxon>Streptomycetaceae</taxon>
        <taxon>Streptomyces</taxon>
    </lineage>
</organism>
<dbReference type="Proteomes" id="UP000578686">
    <property type="component" value="Unassembled WGS sequence"/>
</dbReference>
<dbReference type="RefSeq" id="WP_167969066.1">
    <property type="nucleotide sequence ID" value="NZ_BHZG01000508.1"/>
</dbReference>
<evidence type="ECO:0000313" key="2">
    <source>
        <dbReference type="EMBL" id="NJQ05786.1"/>
    </source>
</evidence>
<name>A0A7X6HYP1_9ACTN</name>
<dbReference type="EMBL" id="JAAVJD010000051">
    <property type="protein sequence ID" value="NJQ05786.1"/>
    <property type="molecule type" value="Genomic_DNA"/>
</dbReference>
<keyword evidence="3" id="KW-1185">Reference proteome</keyword>
<dbReference type="AlphaFoldDB" id="A0A7X6HYP1"/>
<proteinExistence type="predicted"/>
<accession>A0A7X6HYP1</accession>
<evidence type="ECO:0000313" key="3">
    <source>
        <dbReference type="Proteomes" id="UP000578686"/>
    </source>
</evidence>
<evidence type="ECO:0000256" key="1">
    <source>
        <dbReference type="SAM" id="MobiDB-lite"/>
    </source>
</evidence>
<reference evidence="2 3" key="1">
    <citation type="submission" date="2020-03" db="EMBL/GenBank/DDBJ databases">
        <title>Draft genome of Streptomyces sp. ventii, isolated from the Axial Seamount in the Pacific Ocean, and resequencing of the two type strains Streptomyces lonarensis strain NCL 716 and Streptomyces bohaiensis strain 11A07.</title>
        <authorList>
            <person name="Loughran R.M."/>
            <person name="Pfannmuller K.M."/>
            <person name="Wasson B.J."/>
            <person name="Deadmond M.C."/>
            <person name="Paddock B.E."/>
            <person name="Koyack M.J."/>
            <person name="Gallegos D.A."/>
            <person name="Mitchell E.A."/>
            <person name="Ushijima B."/>
            <person name="Saw J.H."/>
            <person name="Mcphail K.L."/>
            <person name="Videau P."/>
        </authorList>
    </citation>
    <scope>NUCLEOTIDE SEQUENCE [LARGE SCALE GENOMIC DNA]</scope>
    <source>
        <strain evidence="2 3">NCL716</strain>
    </source>
</reference>
<feature type="region of interest" description="Disordered" evidence="1">
    <location>
        <begin position="1"/>
        <end position="24"/>
    </location>
</feature>
<protein>
    <submittedName>
        <fullName evidence="2">Uncharacterized protein</fullName>
    </submittedName>
</protein>
<gene>
    <name evidence="2" type="ORF">HCN56_09400</name>
</gene>
<feature type="compositionally biased region" description="Polar residues" evidence="1">
    <location>
        <begin position="7"/>
        <end position="17"/>
    </location>
</feature>